<dbReference type="STRING" id="64144.ENSATEP00000013525"/>
<proteinExistence type="predicted"/>
<dbReference type="Ensembl" id="ENSATET00000013743.2">
    <property type="protein sequence ID" value="ENSATEP00000013525.2"/>
    <property type="gene ID" value="ENSATEG00000009443.2"/>
</dbReference>
<evidence type="ECO:0000256" key="4">
    <source>
        <dbReference type="PROSITE-ProRule" id="PRU00175"/>
    </source>
</evidence>
<evidence type="ECO:0000256" key="5">
    <source>
        <dbReference type="SAM" id="Coils"/>
    </source>
</evidence>
<organism evidence="7 8">
    <name type="scientific">Anabas testudineus</name>
    <name type="common">Climbing perch</name>
    <name type="synonym">Anthias testudineus</name>
    <dbReference type="NCBI Taxonomy" id="64144"/>
    <lineage>
        <taxon>Eukaryota</taxon>
        <taxon>Metazoa</taxon>
        <taxon>Chordata</taxon>
        <taxon>Craniata</taxon>
        <taxon>Vertebrata</taxon>
        <taxon>Euteleostomi</taxon>
        <taxon>Actinopterygii</taxon>
        <taxon>Neopterygii</taxon>
        <taxon>Teleostei</taxon>
        <taxon>Neoteleostei</taxon>
        <taxon>Acanthomorphata</taxon>
        <taxon>Anabantaria</taxon>
        <taxon>Anabantiformes</taxon>
        <taxon>Anabantoidei</taxon>
        <taxon>Anabantidae</taxon>
        <taxon>Anabas</taxon>
    </lineage>
</organism>
<dbReference type="SUPFAM" id="SSF57850">
    <property type="entry name" value="RING/U-box"/>
    <property type="match status" value="1"/>
</dbReference>
<dbReference type="AlphaFoldDB" id="A0A3Q1I076"/>
<dbReference type="SMART" id="SM00184">
    <property type="entry name" value="RING"/>
    <property type="match status" value="1"/>
</dbReference>
<reference evidence="7" key="1">
    <citation type="submission" date="2021-04" db="EMBL/GenBank/DDBJ databases">
        <authorList>
            <consortium name="Wellcome Sanger Institute Data Sharing"/>
        </authorList>
    </citation>
    <scope>NUCLEOTIDE SEQUENCE [LARGE SCALE GENOMIC DNA]</scope>
</reference>
<feature type="coiled-coil region" evidence="5">
    <location>
        <begin position="165"/>
        <end position="199"/>
    </location>
</feature>
<dbReference type="InParanoid" id="A0A3Q1I076"/>
<keyword evidence="1" id="KW-0479">Metal-binding</keyword>
<dbReference type="PROSITE" id="PS50089">
    <property type="entry name" value="ZF_RING_2"/>
    <property type="match status" value="1"/>
</dbReference>
<dbReference type="InterPro" id="IPR013083">
    <property type="entry name" value="Znf_RING/FYVE/PHD"/>
</dbReference>
<reference evidence="7" key="2">
    <citation type="submission" date="2025-08" db="UniProtKB">
        <authorList>
            <consortium name="Ensembl"/>
        </authorList>
    </citation>
    <scope>IDENTIFICATION</scope>
</reference>
<dbReference type="InterPro" id="IPR027370">
    <property type="entry name" value="Znf-RING_euk"/>
</dbReference>
<dbReference type="InterPro" id="IPR001841">
    <property type="entry name" value="Znf_RING"/>
</dbReference>
<keyword evidence="8" id="KW-1185">Reference proteome</keyword>
<dbReference type="Proteomes" id="UP000265040">
    <property type="component" value="Chromosome 5"/>
</dbReference>
<name>A0A3Q1I076_ANATE</name>
<dbReference type="GO" id="GO:0008270">
    <property type="term" value="F:zinc ion binding"/>
    <property type="evidence" value="ECO:0007669"/>
    <property type="project" value="UniProtKB-KW"/>
</dbReference>
<dbReference type="PROSITE" id="PS00518">
    <property type="entry name" value="ZF_RING_1"/>
    <property type="match status" value="1"/>
</dbReference>
<dbReference type="InterPro" id="IPR050143">
    <property type="entry name" value="TRIM/RBCC"/>
</dbReference>
<reference evidence="7" key="3">
    <citation type="submission" date="2025-09" db="UniProtKB">
        <authorList>
            <consortium name="Ensembl"/>
        </authorList>
    </citation>
    <scope>IDENTIFICATION</scope>
</reference>
<dbReference type="InterPro" id="IPR017907">
    <property type="entry name" value="Znf_RING_CS"/>
</dbReference>
<evidence type="ECO:0000256" key="1">
    <source>
        <dbReference type="ARBA" id="ARBA00022723"/>
    </source>
</evidence>
<evidence type="ECO:0000259" key="6">
    <source>
        <dbReference type="PROSITE" id="PS50089"/>
    </source>
</evidence>
<sequence>IERVDDVFRGSALLEDLCCPVCYEVFRDPVLLSCSHTFCKDCLNSWWREKVTQECPTCKRRSSRSEPPLNRVLKNLCESLILHRDQRETASLFRLIQDHRGNLQRSLKTLQDKLEQCQKVKVQFDQTAEHIKVQARHTERQIKEQFKKLHQFLEEEEEGRMAALREEDEHKSQRMKEKMETLSREIAALSYTVRATEEELRAGDVSFLNNYKAAVERFVYICSSELMATASLFKLTYCLILNCTLTCLKALRTRADVNPHALPFVWRSIENTQSLFGAIIY</sequence>
<dbReference type="GeneTree" id="ENSGT00970000193381"/>
<dbReference type="Pfam" id="PF13445">
    <property type="entry name" value="zf-RING_UBOX"/>
    <property type="match status" value="1"/>
</dbReference>
<keyword evidence="3" id="KW-0862">Zinc</keyword>
<protein>
    <recommendedName>
        <fullName evidence="6">RING-type domain-containing protein</fullName>
    </recommendedName>
</protein>
<accession>A0A3Q1I076</accession>
<evidence type="ECO:0000313" key="8">
    <source>
        <dbReference type="Proteomes" id="UP000265040"/>
    </source>
</evidence>
<keyword evidence="5" id="KW-0175">Coiled coil</keyword>
<dbReference type="OrthoDB" id="654191at2759"/>
<feature type="domain" description="RING-type" evidence="6">
    <location>
        <begin position="19"/>
        <end position="59"/>
    </location>
</feature>
<evidence type="ECO:0000256" key="2">
    <source>
        <dbReference type="ARBA" id="ARBA00022771"/>
    </source>
</evidence>
<keyword evidence="2 4" id="KW-0863">Zinc-finger</keyword>
<dbReference type="Gene3D" id="3.30.40.10">
    <property type="entry name" value="Zinc/RING finger domain, C3HC4 (zinc finger)"/>
    <property type="match status" value="1"/>
</dbReference>
<evidence type="ECO:0000313" key="7">
    <source>
        <dbReference type="Ensembl" id="ENSATEP00000013525.2"/>
    </source>
</evidence>
<dbReference type="PANTHER" id="PTHR24103">
    <property type="entry name" value="E3 UBIQUITIN-PROTEIN LIGASE TRIM"/>
    <property type="match status" value="1"/>
</dbReference>
<evidence type="ECO:0000256" key="3">
    <source>
        <dbReference type="ARBA" id="ARBA00022833"/>
    </source>
</evidence>